<dbReference type="InterPro" id="IPR052919">
    <property type="entry name" value="TA_system_RNase"/>
</dbReference>
<dbReference type="EMBL" id="CP121472">
    <property type="protein sequence ID" value="WPL16334.1"/>
    <property type="molecule type" value="Genomic_DNA"/>
</dbReference>
<dbReference type="PANTHER" id="PTHR36173">
    <property type="entry name" value="RIBONUCLEASE VAPC16-RELATED"/>
    <property type="match status" value="1"/>
</dbReference>
<evidence type="ECO:0000313" key="2">
    <source>
        <dbReference type="EMBL" id="WPL16334.1"/>
    </source>
</evidence>
<evidence type="ECO:0000313" key="3">
    <source>
        <dbReference type="Proteomes" id="UP001432180"/>
    </source>
</evidence>
<protein>
    <submittedName>
        <fullName evidence="2">PIN domain protein</fullName>
    </submittedName>
</protein>
<proteinExistence type="predicted"/>
<feature type="domain" description="PIN" evidence="1">
    <location>
        <begin position="4"/>
        <end position="122"/>
    </location>
</feature>
<evidence type="ECO:0000259" key="1">
    <source>
        <dbReference type="Pfam" id="PF01850"/>
    </source>
</evidence>
<dbReference type="CDD" id="cd09872">
    <property type="entry name" value="PIN_Sll0205-like"/>
    <property type="match status" value="1"/>
</dbReference>
<dbReference type="PANTHER" id="PTHR36173:SF2">
    <property type="entry name" value="RIBONUCLEASE VAPC16"/>
    <property type="match status" value="1"/>
</dbReference>
<dbReference type="Proteomes" id="UP001432180">
    <property type="component" value="Chromosome"/>
</dbReference>
<dbReference type="SUPFAM" id="SSF88723">
    <property type="entry name" value="PIN domain-like"/>
    <property type="match status" value="1"/>
</dbReference>
<dbReference type="RefSeq" id="WP_009148020.1">
    <property type="nucleotide sequence ID" value="NZ_CP121472.1"/>
</dbReference>
<keyword evidence="3" id="KW-1185">Reference proteome</keyword>
<dbReference type="InterPro" id="IPR029060">
    <property type="entry name" value="PIN-like_dom_sf"/>
</dbReference>
<dbReference type="Pfam" id="PF01850">
    <property type="entry name" value="PIN"/>
    <property type="match status" value="1"/>
</dbReference>
<name>A0ABZ0S7Q3_9GAMM</name>
<reference evidence="2 3" key="1">
    <citation type="journal article" date="2023" name="Microorganisms">
        <title>Thiorhodovibrio frisius and Trv. litoralis spp. nov., Two Novel Members from a Clade of Fastidious Purple Sulfur Bacteria That Exhibit Unique Red-Shifted Light-Harvesting Capabilities.</title>
        <authorList>
            <person name="Methner A."/>
            <person name="Kuzyk S.B."/>
            <person name="Petersen J."/>
            <person name="Bauer S."/>
            <person name="Brinkmann H."/>
            <person name="Sichau K."/>
            <person name="Wanner G."/>
            <person name="Wolf J."/>
            <person name="Neumann-Schaal M."/>
            <person name="Henke P."/>
            <person name="Tank M."/>
            <person name="Sproer C."/>
            <person name="Bunk B."/>
            <person name="Overmann J."/>
        </authorList>
    </citation>
    <scope>NUCLEOTIDE SEQUENCE [LARGE SCALE GENOMIC DNA]</scope>
    <source>
        <strain evidence="2 3">DSM 6702</strain>
    </source>
</reference>
<organism evidence="2 3">
    <name type="scientific">Thiorhodovibrio winogradskyi</name>
    <dbReference type="NCBI Taxonomy" id="77007"/>
    <lineage>
        <taxon>Bacteria</taxon>
        <taxon>Pseudomonadati</taxon>
        <taxon>Pseudomonadota</taxon>
        <taxon>Gammaproteobacteria</taxon>
        <taxon>Chromatiales</taxon>
        <taxon>Chromatiaceae</taxon>
        <taxon>Thiorhodovibrio</taxon>
    </lineage>
</organism>
<sequence>MRLLLDTHALLWWLDGDEQLSVSARAAMGDEANPVWVSAASAWEIATKVRIGKLPQAVEVAERLPEILSEQLFTPLPISIEHARRSGLLQSDHRDPFDRMLIAQAQIEGMALVSNEKLFDQFGVQRLW</sequence>
<dbReference type="Gene3D" id="3.40.50.1010">
    <property type="entry name" value="5'-nuclease"/>
    <property type="match status" value="1"/>
</dbReference>
<dbReference type="InterPro" id="IPR002716">
    <property type="entry name" value="PIN_dom"/>
</dbReference>
<accession>A0ABZ0S7Q3</accession>
<gene>
    <name evidence="2" type="ORF">Thiowin_01287</name>
</gene>
<dbReference type="InterPro" id="IPR041705">
    <property type="entry name" value="PIN_Sll0205"/>
</dbReference>